<dbReference type="Proteomes" id="UP000441609">
    <property type="component" value="Unassembled WGS sequence"/>
</dbReference>
<sequence>MYEHDGLIYGSLINYTKLNEEGWFNEETEEIEDVNINPNLNPNSKEWEYFFLPQAHRLAIFEDANTSSSQIAYFFEDALNKVTDKNKGENVKVNIVATEDAIEKIFNAVQLTNLEIKVSYTNNDNNDEWEAIIDEQMKESEVSVVSTKVSGTKKKPIKLKKKTFLGGMLKLSRENGYAKATAYFDGKRDVINTKEHPLIDEVRYENEDSLLDKIKSRILSLSKRHE</sequence>
<reference evidence="1 3" key="1">
    <citation type="submission" date="2015-09" db="EMBL/GenBank/DDBJ databases">
        <authorList>
            <consortium name="Pathogen Informatics"/>
        </authorList>
    </citation>
    <scope>NUCLEOTIDE SEQUENCE [LARGE SCALE GENOMIC DNA]</scope>
    <source>
        <strain evidence="1 3">2789STDY5608822</strain>
    </source>
</reference>
<organism evidence="1 3">
    <name type="scientific">Parabacteroides distasonis</name>
    <dbReference type="NCBI Taxonomy" id="823"/>
    <lineage>
        <taxon>Bacteria</taxon>
        <taxon>Pseudomonadati</taxon>
        <taxon>Bacteroidota</taxon>
        <taxon>Bacteroidia</taxon>
        <taxon>Bacteroidales</taxon>
        <taxon>Tannerellaceae</taxon>
        <taxon>Parabacteroides</taxon>
    </lineage>
</organism>
<dbReference type="Pfam" id="PF15931">
    <property type="entry name" value="DUF4747"/>
    <property type="match status" value="1"/>
</dbReference>
<evidence type="ECO:0000313" key="4">
    <source>
        <dbReference type="Proteomes" id="UP000441609"/>
    </source>
</evidence>
<comment type="caution">
    <text evidence="1">The sequence shown here is derived from an EMBL/GenBank/DDBJ whole genome shotgun (WGS) entry which is preliminary data.</text>
</comment>
<gene>
    <name evidence="1" type="ORF">ERS852380_02837</name>
    <name evidence="2" type="ORF">GKD70_16785</name>
</gene>
<reference evidence="2 4" key="2">
    <citation type="journal article" date="2019" name="Nat. Med.">
        <title>A library of human gut bacterial isolates paired with longitudinal multiomics data enables mechanistic microbiome research.</title>
        <authorList>
            <person name="Poyet M."/>
            <person name="Groussin M."/>
            <person name="Gibbons S.M."/>
            <person name="Avila-Pacheco J."/>
            <person name="Jiang X."/>
            <person name="Kearney S.M."/>
            <person name="Perrotta A.R."/>
            <person name="Berdy B."/>
            <person name="Zhao S."/>
            <person name="Lieberman T.D."/>
            <person name="Swanson P.K."/>
            <person name="Smith M."/>
            <person name="Roesemann S."/>
            <person name="Alexander J.E."/>
            <person name="Rich S.A."/>
            <person name="Livny J."/>
            <person name="Vlamakis H."/>
            <person name="Clish C."/>
            <person name="Bullock K."/>
            <person name="Deik A."/>
            <person name="Scott J."/>
            <person name="Pierce K.A."/>
            <person name="Xavier R.J."/>
            <person name="Alm E.J."/>
        </authorList>
    </citation>
    <scope>NUCLEOTIDE SEQUENCE [LARGE SCALE GENOMIC DNA]</scope>
    <source>
        <strain evidence="2 4">BIOML-A20</strain>
    </source>
</reference>
<dbReference type="EMBL" id="CYYK01000010">
    <property type="protein sequence ID" value="CUO67433.1"/>
    <property type="molecule type" value="Genomic_DNA"/>
</dbReference>
<dbReference type="RefSeq" id="WP_005856619.1">
    <property type="nucleotide sequence ID" value="NZ_BQOC01000001.1"/>
</dbReference>
<dbReference type="InterPro" id="IPR031832">
    <property type="entry name" value="DUF4747"/>
</dbReference>
<dbReference type="AlphaFoldDB" id="A0A174GXU6"/>
<dbReference type="OrthoDB" id="788845at2"/>
<name>A0A174GXU6_PARDI</name>
<evidence type="ECO:0000313" key="3">
    <source>
        <dbReference type="Proteomes" id="UP000095455"/>
    </source>
</evidence>
<dbReference type="EMBL" id="WKMO01000017">
    <property type="protein sequence ID" value="MSB74921.1"/>
    <property type="molecule type" value="Genomic_DNA"/>
</dbReference>
<evidence type="ECO:0000313" key="2">
    <source>
        <dbReference type="EMBL" id="MSB74921.1"/>
    </source>
</evidence>
<dbReference type="Proteomes" id="UP000095455">
    <property type="component" value="Unassembled WGS sequence"/>
</dbReference>
<protein>
    <submittedName>
        <fullName evidence="2">DUF4747 family protein</fullName>
    </submittedName>
</protein>
<evidence type="ECO:0000313" key="1">
    <source>
        <dbReference type="EMBL" id="CUO67433.1"/>
    </source>
</evidence>
<proteinExistence type="predicted"/>
<dbReference type="OMA" id="DWINLEN"/>
<accession>A0A174GXU6</accession>